<keyword evidence="7" id="KW-0472">Membrane</keyword>
<evidence type="ECO:0000313" key="8">
    <source>
        <dbReference type="EMBL" id="EAZ00847.1"/>
    </source>
</evidence>
<dbReference type="InterPro" id="IPR036188">
    <property type="entry name" value="FAD/NAD-bd_sf"/>
</dbReference>
<keyword evidence="2 5" id="KW-0285">Flavoprotein</keyword>
<evidence type="ECO:0000313" key="9">
    <source>
        <dbReference type="Proteomes" id="UP000007015"/>
    </source>
</evidence>
<dbReference type="GO" id="GO:0050661">
    <property type="term" value="F:NADP binding"/>
    <property type="evidence" value="ECO:0007669"/>
    <property type="project" value="InterPro"/>
</dbReference>
<dbReference type="HOGENOM" id="CLU_1117244_0_0_1"/>
<organism evidence="8 9">
    <name type="scientific">Oryza sativa subsp. indica</name>
    <name type="common">Rice</name>
    <dbReference type="NCBI Taxonomy" id="39946"/>
    <lineage>
        <taxon>Eukaryota</taxon>
        <taxon>Viridiplantae</taxon>
        <taxon>Streptophyta</taxon>
        <taxon>Embryophyta</taxon>
        <taxon>Tracheophyta</taxon>
        <taxon>Spermatophyta</taxon>
        <taxon>Magnoliopsida</taxon>
        <taxon>Liliopsida</taxon>
        <taxon>Poales</taxon>
        <taxon>Poaceae</taxon>
        <taxon>BOP clade</taxon>
        <taxon>Oryzoideae</taxon>
        <taxon>Oryzeae</taxon>
        <taxon>Oryzinae</taxon>
        <taxon>Oryza</taxon>
        <taxon>Oryza sativa</taxon>
    </lineage>
</organism>
<dbReference type="InterPro" id="IPR050346">
    <property type="entry name" value="FMO-like"/>
</dbReference>
<comment type="cofactor">
    <cofactor evidence="5">
        <name>FAD</name>
        <dbReference type="ChEBI" id="CHEBI:57692"/>
    </cofactor>
</comment>
<proteinExistence type="inferred from homology"/>
<dbReference type="PANTHER" id="PTHR23023">
    <property type="entry name" value="DIMETHYLANILINE MONOOXYGENASE"/>
    <property type="match status" value="1"/>
</dbReference>
<evidence type="ECO:0000256" key="5">
    <source>
        <dbReference type="RuleBase" id="RU361177"/>
    </source>
</evidence>
<dbReference type="Gramene" id="BGIOSGA021291-TA">
    <property type="protein sequence ID" value="BGIOSGA021291-PA"/>
    <property type="gene ID" value="BGIOSGA021291"/>
</dbReference>
<dbReference type="EC" id="1.-.-.-" evidence="5"/>
<comment type="similarity">
    <text evidence="1 5">Belongs to the FMO family.</text>
</comment>
<dbReference type="STRING" id="39946.A2YCN6"/>
<keyword evidence="3 5" id="KW-0274">FAD</keyword>
<keyword evidence="5" id="KW-0503">Monooxygenase</keyword>
<feature type="transmembrane region" description="Helical" evidence="7">
    <location>
        <begin position="175"/>
        <end position="195"/>
    </location>
</feature>
<evidence type="ECO:0000256" key="2">
    <source>
        <dbReference type="ARBA" id="ARBA00022630"/>
    </source>
</evidence>
<gene>
    <name evidence="8" type="ORF">OsI_22877</name>
</gene>
<evidence type="ECO:0000256" key="3">
    <source>
        <dbReference type="ARBA" id="ARBA00022827"/>
    </source>
</evidence>
<dbReference type="SUPFAM" id="SSF51905">
    <property type="entry name" value="FAD/NAD(P)-binding domain"/>
    <property type="match status" value="1"/>
</dbReference>
<keyword evidence="4 5" id="KW-0560">Oxidoreductase</keyword>
<dbReference type="GO" id="GO:0004499">
    <property type="term" value="F:N,N-dimethylaniline monooxygenase activity"/>
    <property type="evidence" value="ECO:0007669"/>
    <property type="project" value="InterPro"/>
</dbReference>
<evidence type="ECO:0000256" key="4">
    <source>
        <dbReference type="ARBA" id="ARBA00023002"/>
    </source>
</evidence>
<keyword evidence="7" id="KW-1133">Transmembrane helix</keyword>
<keyword evidence="7" id="KW-0812">Transmembrane</keyword>
<evidence type="ECO:0000256" key="7">
    <source>
        <dbReference type="SAM" id="Phobius"/>
    </source>
</evidence>
<dbReference type="GO" id="GO:0050660">
    <property type="term" value="F:flavin adenine dinucleotide binding"/>
    <property type="evidence" value="ECO:0007669"/>
    <property type="project" value="InterPro"/>
</dbReference>
<dbReference type="Proteomes" id="UP000007015">
    <property type="component" value="Chromosome 6"/>
</dbReference>
<dbReference type="EMBL" id="CM000131">
    <property type="protein sequence ID" value="EAZ00847.1"/>
    <property type="molecule type" value="Genomic_DNA"/>
</dbReference>
<name>A2YCN6_ORYSI</name>
<feature type="compositionally biased region" description="Low complexity" evidence="6">
    <location>
        <begin position="1"/>
        <end position="13"/>
    </location>
</feature>
<dbReference type="InterPro" id="IPR020946">
    <property type="entry name" value="Flavin_mOase-like"/>
</dbReference>
<dbReference type="Pfam" id="PF00743">
    <property type="entry name" value="FMO-like"/>
    <property type="match status" value="1"/>
</dbReference>
<accession>A2YCN6</accession>
<evidence type="ECO:0000256" key="6">
    <source>
        <dbReference type="SAM" id="MobiDB-lite"/>
    </source>
</evidence>
<reference evidence="8 9" key="1">
    <citation type="journal article" date="2005" name="PLoS Biol.">
        <title>The genomes of Oryza sativa: a history of duplications.</title>
        <authorList>
            <person name="Yu J."/>
            <person name="Wang J."/>
            <person name="Lin W."/>
            <person name="Li S."/>
            <person name="Li H."/>
            <person name="Zhou J."/>
            <person name="Ni P."/>
            <person name="Dong W."/>
            <person name="Hu S."/>
            <person name="Zeng C."/>
            <person name="Zhang J."/>
            <person name="Zhang Y."/>
            <person name="Li R."/>
            <person name="Xu Z."/>
            <person name="Li S."/>
            <person name="Li X."/>
            <person name="Zheng H."/>
            <person name="Cong L."/>
            <person name="Lin L."/>
            <person name="Yin J."/>
            <person name="Geng J."/>
            <person name="Li G."/>
            <person name="Shi J."/>
            <person name="Liu J."/>
            <person name="Lv H."/>
            <person name="Li J."/>
            <person name="Wang J."/>
            <person name="Deng Y."/>
            <person name="Ran L."/>
            <person name="Shi X."/>
            <person name="Wang X."/>
            <person name="Wu Q."/>
            <person name="Li C."/>
            <person name="Ren X."/>
            <person name="Wang J."/>
            <person name="Wang X."/>
            <person name="Li D."/>
            <person name="Liu D."/>
            <person name="Zhang X."/>
            <person name="Ji Z."/>
            <person name="Zhao W."/>
            <person name="Sun Y."/>
            <person name="Zhang Z."/>
            <person name="Bao J."/>
            <person name="Han Y."/>
            <person name="Dong L."/>
            <person name="Ji J."/>
            <person name="Chen P."/>
            <person name="Wu S."/>
            <person name="Liu J."/>
            <person name="Xiao Y."/>
            <person name="Bu D."/>
            <person name="Tan J."/>
            <person name="Yang L."/>
            <person name="Ye C."/>
            <person name="Zhang J."/>
            <person name="Xu J."/>
            <person name="Zhou Y."/>
            <person name="Yu Y."/>
            <person name="Zhang B."/>
            <person name="Zhuang S."/>
            <person name="Wei H."/>
            <person name="Liu B."/>
            <person name="Lei M."/>
            <person name="Yu H."/>
            <person name="Li Y."/>
            <person name="Xu H."/>
            <person name="Wei S."/>
            <person name="He X."/>
            <person name="Fang L."/>
            <person name="Zhang Z."/>
            <person name="Zhang Y."/>
            <person name="Huang X."/>
            <person name="Su Z."/>
            <person name="Tong W."/>
            <person name="Li J."/>
            <person name="Tong Z."/>
            <person name="Li S."/>
            <person name="Ye J."/>
            <person name="Wang L."/>
            <person name="Fang L."/>
            <person name="Lei T."/>
            <person name="Chen C."/>
            <person name="Chen H."/>
            <person name="Xu Z."/>
            <person name="Li H."/>
            <person name="Huang H."/>
            <person name="Zhang F."/>
            <person name="Xu H."/>
            <person name="Li N."/>
            <person name="Zhao C."/>
            <person name="Li S."/>
            <person name="Dong L."/>
            <person name="Huang Y."/>
            <person name="Li L."/>
            <person name="Xi Y."/>
            <person name="Qi Q."/>
            <person name="Li W."/>
            <person name="Zhang B."/>
            <person name="Hu W."/>
            <person name="Zhang Y."/>
            <person name="Tian X."/>
            <person name="Jiao Y."/>
            <person name="Liang X."/>
            <person name="Jin J."/>
            <person name="Gao L."/>
            <person name="Zheng W."/>
            <person name="Hao B."/>
            <person name="Liu S."/>
            <person name="Wang W."/>
            <person name="Yuan L."/>
            <person name="Cao M."/>
            <person name="McDermott J."/>
            <person name="Samudrala R."/>
            <person name="Wang J."/>
            <person name="Wong G.K."/>
            <person name="Yang H."/>
        </authorList>
    </citation>
    <scope>NUCLEOTIDE SEQUENCE [LARGE SCALE GENOMIC DNA]</scope>
    <source>
        <strain evidence="9">cv. 93-11</strain>
    </source>
</reference>
<evidence type="ECO:0000256" key="1">
    <source>
        <dbReference type="ARBA" id="ARBA00009183"/>
    </source>
</evidence>
<dbReference type="Gene3D" id="3.50.50.60">
    <property type="entry name" value="FAD/NAD(P)-binding domain"/>
    <property type="match status" value="2"/>
</dbReference>
<protein>
    <recommendedName>
        <fullName evidence="5">Flavin-containing monooxygenase</fullName>
        <ecNumber evidence="5">1.-.-.-</ecNumber>
    </recommendedName>
</protein>
<feature type="region of interest" description="Disordered" evidence="6">
    <location>
        <begin position="1"/>
        <end position="29"/>
    </location>
</feature>
<dbReference type="AlphaFoldDB" id="A2YCN6"/>
<sequence length="249" mass="27300">MAAAASSGRRATAPPTPATNPKGVYSDGRRGGYGAGVAWTEEHLCVRPTSLDDGVYLTGTFLGTPTNDSAGANAGGNTCLNSGPTTGHYSQPSMPTIKGMEVWRRRQLHSHSYRLPEPFRDEVVVMVGCGENGKDIALVLIGVAKEHQTLQLSCLHRFLPKVLNLILRLQEHFRWVNLVLGKYFTSILIFASYYVTIGTLIDRPAKLSLDDIKRGWKRPKYNVTATLQVDFGVLVVYVDSDSWIGVTCF</sequence>
<keyword evidence="9" id="KW-1185">Reference proteome</keyword>